<dbReference type="Proteomes" id="UP000035366">
    <property type="component" value="Chromosome"/>
</dbReference>
<dbReference type="EMBL" id="CP011497">
    <property type="protein sequence ID" value="AKJ13027.1"/>
    <property type="molecule type" value="Genomic_DNA"/>
</dbReference>
<evidence type="ECO:0008006" key="5">
    <source>
        <dbReference type="Google" id="ProtNLM"/>
    </source>
</evidence>
<name>A0ABM5TPX2_9ACTN</name>
<gene>
    <name evidence="3" type="ORF">ABB07_24220</name>
</gene>
<sequence length="141" mass="14924">MRIRIATAAVLTACAMAGSGLALTAPSAAASARPASSAPRAVSADTRTETGASTAARPTCPYPYVCFYNGNTMTGKFKDTGYWQKLGASRNAKGAVNTRHDDVAYVRFSDYHTICMKPGEGWAFGSAHPTYVYISRSSTCH</sequence>
<feature type="signal peptide" evidence="2">
    <location>
        <begin position="1"/>
        <end position="24"/>
    </location>
</feature>
<proteinExistence type="predicted"/>
<organism evidence="3 4">
    <name type="scientific">Streptomyces incarnatus</name>
    <dbReference type="NCBI Taxonomy" id="665007"/>
    <lineage>
        <taxon>Bacteria</taxon>
        <taxon>Bacillati</taxon>
        <taxon>Actinomycetota</taxon>
        <taxon>Actinomycetes</taxon>
        <taxon>Kitasatosporales</taxon>
        <taxon>Streptomycetaceae</taxon>
        <taxon>Streptomyces</taxon>
    </lineage>
</organism>
<keyword evidence="2" id="KW-0732">Signal</keyword>
<evidence type="ECO:0000313" key="3">
    <source>
        <dbReference type="EMBL" id="AKJ13027.1"/>
    </source>
</evidence>
<reference evidence="3 4" key="1">
    <citation type="journal article" date="2015" name="ISME J.">
        <title>Draft Genome Sequence of Streptomyces incarnatus NRRL8089, which Produces the Nucleoside Antibiotic Sinefungin.</title>
        <authorList>
            <person name="Oshima K."/>
            <person name="Hattori M."/>
            <person name="Shimizu H."/>
            <person name="Fukuda K."/>
            <person name="Nemoto M."/>
            <person name="Inagaki K."/>
            <person name="Tamura T."/>
        </authorList>
    </citation>
    <scope>NUCLEOTIDE SEQUENCE [LARGE SCALE GENOMIC DNA]</scope>
    <source>
        <strain evidence="3 4">NRRL 8089</strain>
    </source>
</reference>
<feature type="region of interest" description="Disordered" evidence="1">
    <location>
        <begin position="34"/>
        <end position="54"/>
    </location>
</feature>
<accession>A0ABM5TPX2</accession>
<evidence type="ECO:0000256" key="1">
    <source>
        <dbReference type="SAM" id="MobiDB-lite"/>
    </source>
</evidence>
<evidence type="ECO:0000256" key="2">
    <source>
        <dbReference type="SAM" id="SignalP"/>
    </source>
</evidence>
<keyword evidence="4" id="KW-1185">Reference proteome</keyword>
<feature type="chain" id="PRO_5046922407" description="Peptidase inhibitor family I36 protein" evidence="2">
    <location>
        <begin position="25"/>
        <end position="141"/>
    </location>
</feature>
<feature type="compositionally biased region" description="Low complexity" evidence="1">
    <location>
        <begin position="34"/>
        <end position="44"/>
    </location>
</feature>
<protein>
    <recommendedName>
        <fullName evidence="5">Peptidase inhibitor family I36 protein</fullName>
    </recommendedName>
</protein>
<dbReference type="RefSeq" id="WP_208900737.1">
    <property type="nucleotide sequence ID" value="NZ_CP011497.1"/>
</dbReference>
<evidence type="ECO:0000313" key="4">
    <source>
        <dbReference type="Proteomes" id="UP000035366"/>
    </source>
</evidence>